<dbReference type="Proteomes" id="UP000015105">
    <property type="component" value="Chromosome 1D"/>
</dbReference>
<evidence type="ECO:0000313" key="1">
    <source>
        <dbReference type="EnsemblPlants" id="AET1Gv20059000.42"/>
    </source>
</evidence>
<organism evidence="1 2">
    <name type="scientific">Aegilops tauschii subsp. strangulata</name>
    <name type="common">Goatgrass</name>
    <dbReference type="NCBI Taxonomy" id="200361"/>
    <lineage>
        <taxon>Eukaryota</taxon>
        <taxon>Viridiplantae</taxon>
        <taxon>Streptophyta</taxon>
        <taxon>Embryophyta</taxon>
        <taxon>Tracheophyta</taxon>
        <taxon>Spermatophyta</taxon>
        <taxon>Magnoliopsida</taxon>
        <taxon>Liliopsida</taxon>
        <taxon>Poales</taxon>
        <taxon>Poaceae</taxon>
        <taxon>BOP clade</taxon>
        <taxon>Pooideae</taxon>
        <taxon>Triticodae</taxon>
        <taxon>Triticeae</taxon>
        <taxon>Triticinae</taxon>
        <taxon>Aegilops</taxon>
    </lineage>
</organism>
<name>A0A452XLY9_AEGTS</name>
<protein>
    <submittedName>
        <fullName evidence="1">Uncharacterized protein</fullName>
    </submittedName>
</protein>
<dbReference type="Gramene" id="AET1Gv20059000.42">
    <property type="protein sequence ID" value="AET1Gv20059000.42"/>
    <property type="gene ID" value="AET1Gv20059000"/>
</dbReference>
<dbReference type="AlphaFoldDB" id="A0A452XLY9"/>
<proteinExistence type="predicted"/>
<accession>A0A452XLY9</accession>
<evidence type="ECO:0000313" key="2">
    <source>
        <dbReference type="Proteomes" id="UP000015105"/>
    </source>
</evidence>
<reference evidence="2" key="2">
    <citation type="journal article" date="2017" name="Nat. Plants">
        <title>The Aegilops tauschii genome reveals multiple impacts of transposons.</title>
        <authorList>
            <person name="Zhao G."/>
            <person name="Zou C."/>
            <person name="Li K."/>
            <person name="Wang K."/>
            <person name="Li T."/>
            <person name="Gao L."/>
            <person name="Zhang X."/>
            <person name="Wang H."/>
            <person name="Yang Z."/>
            <person name="Liu X."/>
            <person name="Jiang W."/>
            <person name="Mao L."/>
            <person name="Kong X."/>
            <person name="Jiao Y."/>
            <person name="Jia J."/>
        </authorList>
    </citation>
    <scope>NUCLEOTIDE SEQUENCE [LARGE SCALE GENOMIC DNA]</scope>
    <source>
        <strain evidence="2">cv. AL8/78</strain>
    </source>
</reference>
<reference evidence="1" key="3">
    <citation type="journal article" date="2017" name="Nature">
        <title>Genome sequence of the progenitor of the wheat D genome Aegilops tauschii.</title>
        <authorList>
            <person name="Luo M.C."/>
            <person name="Gu Y.Q."/>
            <person name="Puiu D."/>
            <person name="Wang H."/>
            <person name="Twardziok S.O."/>
            <person name="Deal K.R."/>
            <person name="Huo N."/>
            <person name="Zhu T."/>
            <person name="Wang L."/>
            <person name="Wang Y."/>
            <person name="McGuire P.E."/>
            <person name="Liu S."/>
            <person name="Long H."/>
            <person name="Ramasamy R.K."/>
            <person name="Rodriguez J.C."/>
            <person name="Van S.L."/>
            <person name="Yuan L."/>
            <person name="Wang Z."/>
            <person name="Xia Z."/>
            <person name="Xiao L."/>
            <person name="Anderson O.D."/>
            <person name="Ouyang S."/>
            <person name="Liang Y."/>
            <person name="Zimin A.V."/>
            <person name="Pertea G."/>
            <person name="Qi P."/>
            <person name="Bennetzen J.L."/>
            <person name="Dai X."/>
            <person name="Dawson M.W."/>
            <person name="Muller H.G."/>
            <person name="Kugler K."/>
            <person name="Rivarola-Duarte L."/>
            <person name="Spannagl M."/>
            <person name="Mayer K.F.X."/>
            <person name="Lu F.H."/>
            <person name="Bevan M.W."/>
            <person name="Leroy P."/>
            <person name="Li P."/>
            <person name="You F.M."/>
            <person name="Sun Q."/>
            <person name="Liu Z."/>
            <person name="Lyons E."/>
            <person name="Wicker T."/>
            <person name="Salzberg S.L."/>
            <person name="Devos K.M."/>
            <person name="Dvorak J."/>
        </authorList>
    </citation>
    <scope>NUCLEOTIDE SEQUENCE [LARGE SCALE GENOMIC DNA]</scope>
    <source>
        <strain evidence="1">cv. AL8/78</strain>
    </source>
</reference>
<reference evidence="2" key="1">
    <citation type="journal article" date="2014" name="Science">
        <title>Ancient hybridizations among the ancestral genomes of bread wheat.</title>
        <authorList>
            <consortium name="International Wheat Genome Sequencing Consortium,"/>
            <person name="Marcussen T."/>
            <person name="Sandve S.R."/>
            <person name="Heier L."/>
            <person name="Spannagl M."/>
            <person name="Pfeifer M."/>
            <person name="Jakobsen K.S."/>
            <person name="Wulff B.B."/>
            <person name="Steuernagel B."/>
            <person name="Mayer K.F."/>
            <person name="Olsen O.A."/>
        </authorList>
    </citation>
    <scope>NUCLEOTIDE SEQUENCE [LARGE SCALE GENOMIC DNA]</scope>
    <source>
        <strain evidence="2">cv. AL8/78</strain>
    </source>
</reference>
<reference evidence="1" key="4">
    <citation type="submission" date="2019-03" db="UniProtKB">
        <authorList>
            <consortium name="EnsemblPlants"/>
        </authorList>
    </citation>
    <scope>IDENTIFICATION</scope>
</reference>
<reference evidence="1" key="5">
    <citation type="journal article" date="2021" name="G3 (Bethesda)">
        <title>Aegilops tauschii genome assembly Aet v5.0 features greater sequence contiguity and improved annotation.</title>
        <authorList>
            <person name="Wang L."/>
            <person name="Zhu T."/>
            <person name="Rodriguez J.C."/>
            <person name="Deal K.R."/>
            <person name="Dubcovsky J."/>
            <person name="McGuire P.E."/>
            <person name="Lux T."/>
            <person name="Spannagl M."/>
            <person name="Mayer K.F.X."/>
            <person name="Baldrich P."/>
            <person name="Meyers B.C."/>
            <person name="Huo N."/>
            <person name="Gu Y.Q."/>
            <person name="Zhou H."/>
            <person name="Devos K.M."/>
            <person name="Bennetzen J.L."/>
            <person name="Unver T."/>
            <person name="Budak H."/>
            <person name="Gulick P.J."/>
            <person name="Galiba G."/>
            <person name="Kalapos B."/>
            <person name="Nelson D.R."/>
            <person name="Li P."/>
            <person name="You F.M."/>
            <person name="Luo M.C."/>
            <person name="Dvorak J."/>
        </authorList>
    </citation>
    <scope>NUCLEOTIDE SEQUENCE [LARGE SCALE GENOMIC DNA]</scope>
    <source>
        <strain evidence="1">cv. AL8/78</strain>
    </source>
</reference>
<keyword evidence="2" id="KW-1185">Reference proteome</keyword>
<sequence length="61" mass="6692">MCSQVAGARDGGVTAGGIRDECFTNILGGRWPCKGFELCWKLCDELLLNGSHLQIAWFCNE</sequence>
<dbReference type="EnsemblPlants" id="AET1Gv20059000.42">
    <property type="protein sequence ID" value="AET1Gv20059000.42"/>
    <property type="gene ID" value="AET1Gv20059000"/>
</dbReference>